<keyword evidence="8 14" id="KW-0808">Transferase</keyword>
<keyword evidence="7" id="KW-0328">Glycosyltransferase</keyword>
<reference evidence="14 15" key="1">
    <citation type="submission" date="2018-04" db="EMBL/GenBank/DDBJ databases">
        <title>Genomic Encyclopedia of Archaeal and Bacterial Type Strains, Phase II (KMG-II): from individual species to whole genera.</title>
        <authorList>
            <person name="Goeker M."/>
        </authorList>
    </citation>
    <scope>NUCLEOTIDE SEQUENCE [LARGE SCALE GENOMIC DNA]</scope>
    <source>
        <strain evidence="14 15">DSM 21823</strain>
    </source>
</reference>
<evidence type="ECO:0000256" key="7">
    <source>
        <dbReference type="ARBA" id="ARBA00022676"/>
    </source>
</evidence>
<dbReference type="InterPro" id="IPR001173">
    <property type="entry name" value="Glyco_trans_2-like"/>
</dbReference>
<evidence type="ECO:0000256" key="3">
    <source>
        <dbReference type="ARBA" id="ARBA00009337"/>
    </source>
</evidence>
<feature type="transmembrane region" description="Helical" evidence="12">
    <location>
        <begin position="362"/>
        <end position="385"/>
    </location>
</feature>
<keyword evidence="5" id="KW-1003">Cell membrane</keyword>
<feature type="transmembrane region" description="Helical" evidence="12">
    <location>
        <begin position="12"/>
        <end position="34"/>
    </location>
</feature>
<evidence type="ECO:0000256" key="1">
    <source>
        <dbReference type="ARBA" id="ARBA00004429"/>
    </source>
</evidence>
<dbReference type="Gene3D" id="3.90.550.10">
    <property type="entry name" value="Spore Coat Polysaccharide Biosynthesis Protein SpsA, Chain A"/>
    <property type="match status" value="1"/>
</dbReference>
<feature type="transmembrane region" description="Helical" evidence="12">
    <location>
        <begin position="443"/>
        <end position="467"/>
    </location>
</feature>
<comment type="caution">
    <text evidence="14">The sequence shown here is derived from an EMBL/GenBank/DDBJ whole genome shotgun (WGS) entry which is preliminary data.</text>
</comment>
<dbReference type="GO" id="GO:0005886">
    <property type="term" value="C:plasma membrane"/>
    <property type="evidence" value="ECO:0007669"/>
    <property type="project" value="UniProtKB-SubCell"/>
</dbReference>
<keyword evidence="15" id="KW-1185">Reference proteome</keyword>
<evidence type="ECO:0000256" key="11">
    <source>
        <dbReference type="ARBA" id="ARBA00023136"/>
    </source>
</evidence>
<evidence type="ECO:0000256" key="2">
    <source>
        <dbReference type="ARBA" id="ARBA00005001"/>
    </source>
</evidence>
<organism evidence="14 15">
    <name type="scientific">Gemmobacter caeni</name>
    <dbReference type="NCBI Taxonomy" id="589035"/>
    <lineage>
        <taxon>Bacteria</taxon>
        <taxon>Pseudomonadati</taxon>
        <taxon>Pseudomonadota</taxon>
        <taxon>Alphaproteobacteria</taxon>
        <taxon>Rhodobacterales</taxon>
        <taxon>Paracoccaceae</taxon>
        <taxon>Gemmobacter</taxon>
    </lineage>
</organism>
<dbReference type="OrthoDB" id="9775281at2"/>
<proteinExistence type="inferred from homology"/>
<feature type="transmembrane region" description="Helical" evidence="12">
    <location>
        <begin position="409"/>
        <end position="431"/>
    </location>
</feature>
<dbReference type="NCBIfam" id="NF003962">
    <property type="entry name" value="PRK05454.2-5"/>
    <property type="match status" value="1"/>
</dbReference>
<evidence type="ECO:0000313" key="14">
    <source>
        <dbReference type="EMBL" id="PTX51093.1"/>
    </source>
</evidence>
<dbReference type="Proteomes" id="UP000244224">
    <property type="component" value="Unassembled WGS sequence"/>
</dbReference>
<dbReference type="PANTHER" id="PTHR43867">
    <property type="entry name" value="CELLULOSE SYNTHASE CATALYTIC SUBUNIT A [UDP-FORMING]"/>
    <property type="match status" value="1"/>
</dbReference>
<dbReference type="NCBIfam" id="NF003958">
    <property type="entry name" value="PRK05454.2-1"/>
    <property type="match status" value="1"/>
</dbReference>
<name>A0A2T6B4Y7_9RHOB</name>
<evidence type="ECO:0000256" key="10">
    <source>
        <dbReference type="ARBA" id="ARBA00022989"/>
    </source>
</evidence>
<evidence type="ECO:0000256" key="6">
    <source>
        <dbReference type="ARBA" id="ARBA00022519"/>
    </source>
</evidence>
<protein>
    <recommendedName>
        <fullName evidence="4">Glucans biosynthesis glucosyltransferase H</fullName>
    </recommendedName>
</protein>
<dbReference type="GO" id="GO:0016758">
    <property type="term" value="F:hexosyltransferase activity"/>
    <property type="evidence" value="ECO:0007669"/>
    <property type="project" value="TreeGrafter"/>
</dbReference>
<dbReference type="PANTHER" id="PTHR43867:SF5">
    <property type="entry name" value="GLUCANS BIOSYNTHESIS GLUCOSYLTRANSFERASE H"/>
    <property type="match status" value="1"/>
</dbReference>
<comment type="pathway">
    <text evidence="2">Glycan metabolism; osmoregulated periplasmic glucan (OPG) biosynthesis.</text>
</comment>
<comment type="similarity">
    <text evidence="3">Belongs to the glycosyltransferase 2 family. OpgH subfamily.</text>
</comment>
<feature type="domain" description="Glycosyltransferase 2-like" evidence="13">
    <location>
        <begin position="187"/>
        <end position="384"/>
    </location>
</feature>
<comment type="subcellular location">
    <subcellularLocation>
        <location evidence="1">Cell inner membrane</location>
        <topology evidence="1">Multi-pass membrane protein</topology>
    </subcellularLocation>
</comment>
<evidence type="ECO:0000313" key="15">
    <source>
        <dbReference type="Proteomes" id="UP000244224"/>
    </source>
</evidence>
<dbReference type="Pfam" id="PF13632">
    <property type="entry name" value="Glyco_trans_2_3"/>
    <property type="match status" value="1"/>
</dbReference>
<evidence type="ECO:0000256" key="5">
    <source>
        <dbReference type="ARBA" id="ARBA00022475"/>
    </source>
</evidence>
<feature type="transmembrane region" description="Helical" evidence="12">
    <location>
        <begin position="46"/>
        <end position="64"/>
    </location>
</feature>
<evidence type="ECO:0000256" key="12">
    <source>
        <dbReference type="SAM" id="Phobius"/>
    </source>
</evidence>
<dbReference type="InterPro" id="IPR050321">
    <property type="entry name" value="Glycosyltr_2/OpgH_subfam"/>
</dbReference>
<evidence type="ECO:0000256" key="4">
    <source>
        <dbReference type="ARBA" id="ARBA00020585"/>
    </source>
</evidence>
<dbReference type="AlphaFoldDB" id="A0A2T6B4Y7"/>
<keyword evidence="10 12" id="KW-1133">Transmembrane helix</keyword>
<dbReference type="EMBL" id="QBKP01000004">
    <property type="protein sequence ID" value="PTX51093.1"/>
    <property type="molecule type" value="Genomic_DNA"/>
</dbReference>
<dbReference type="InterPro" id="IPR029044">
    <property type="entry name" value="Nucleotide-diphossugar_trans"/>
</dbReference>
<keyword evidence="9 12" id="KW-0812">Transmembrane</keyword>
<evidence type="ECO:0000256" key="8">
    <source>
        <dbReference type="ARBA" id="ARBA00022679"/>
    </source>
</evidence>
<dbReference type="NCBIfam" id="NF003959">
    <property type="entry name" value="PRK05454.2-2"/>
    <property type="match status" value="1"/>
</dbReference>
<accession>A0A2T6B4Y7</accession>
<sequence length="596" mass="64527">MSGPAGQPGAALPRAVAVVLSLIAGAGAFMLFLQFGMSDGLDSIDIARSVLIFISTWWLAWGAVQGLMGLTTQAAAPALPDAPLTAKVAVLVPVYNEDPVATFSRVAAMDESLQATGLGHLFHIAILSDSRNEAIAARERLWFLRLVGDRAAEGRIFYRRRADNRGKKAGNIEDFIQKSGGAYDFALILDADSLMEGATIVEMARRMQAAPDLGLLQTLPVVTRAETRFGRAMQFSAAFHSPVFARGLAMMQGRTGPFWGHNAMVRVRAFAESCGLPELRGKPPFGGHVMSHDYVEAALLARAGWRVRLDDDLDGSYEEGPENIVDHAKRDRRWCQGNLQHSRLLLAPGLKPWSRFVFFQGIMAYISPLFWIGFMVASVLAPYFAPPPDYFPEPYWPFPIFPQAETSKAIGLAIGVFGLLILPKFAIALHASMSGRARSFGGAARVFASVFAELLFSSLTAPVLLAWQTRSVFQVFLGRDGGWPTNNRGDATLSLGEAWAASHWIVMTGAVALAGTWAMAPGLVVWMLPVILPMLAAPLLLSWSSRPSRSGLFVTPTDLAEPAVMQRQREILAIWEGETALPNAALAGTEPSHVSA</sequence>
<gene>
    <name evidence="14" type="ORF">C8N34_104212</name>
</gene>
<evidence type="ECO:0000259" key="13">
    <source>
        <dbReference type="Pfam" id="PF13632"/>
    </source>
</evidence>
<dbReference type="RefSeq" id="WP_108128469.1">
    <property type="nucleotide sequence ID" value="NZ_QBKP01000004.1"/>
</dbReference>
<dbReference type="SUPFAM" id="SSF53448">
    <property type="entry name" value="Nucleotide-diphospho-sugar transferases"/>
    <property type="match status" value="1"/>
</dbReference>
<keyword evidence="11 12" id="KW-0472">Membrane</keyword>
<evidence type="ECO:0000256" key="9">
    <source>
        <dbReference type="ARBA" id="ARBA00022692"/>
    </source>
</evidence>
<keyword evidence="6" id="KW-0997">Cell inner membrane</keyword>